<dbReference type="RefSeq" id="WP_208340148.1">
    <property type="nucleotide sequence ID" value="NZ_CAWQFN010000605.1"/>
</dbReference>
<keyword evidence="3" id="KW-1185">Reference proteome</keyword>
<reference evidence="3" key="1">
    <citation type="journal article" date="2021" name="Science">
        <title>Hunting the eagle killer: A cyanobacterial neurotoxin causes vacuolar myelinopathy.</title>
        <authorList>
            <person name="Breinlinger S."/>
            <person name="Phillips T.J."/>
            <person name="Haram B.N."/>
            <person name="Mares J."/>
            <person name="Martinez Yerena J.A."/>
            <person name="Hrouzek P."/>
            <person name="Sobotka R."/>
            <person name="Henderson W.M."/>
            <person name="Schmieder P."/>
            <person name="Williams S.M."/>
            <person name="Lauderdale J.D."/>
            <person name="Wilde H.D."/>
            <person name="Gerrin W."/>
            <person name="Kust A."/>
            <person name="Washington J.W."/>
            <person name="Wagner C."/>
            <person name="Geier B."/>
            <person name="Liebeke M."/>
            <person name="Enke H."/>
            <person name="Niedermeyer T.H.J."/>
            <person name="Wilde S.B."/>
        </authorList>
    </citation>
    <scope>NUCLEOTIDE SEQUENCE [LARGE SCALE GENOMIC DNA]</scope>
    <source>
        <strain evidence="3">Thurmond2011</strain>
    </source>
</reference>
<sequence length="230" mass="25365">MRGELLLLKFGLGISLLLTATPAWCESPPESGKELDLKPEIIKGSPVLQRWRVKVPNVLEDIHNEPSFRTLVRFGYSQFPSTDDASGVGIGVEDVFINHSPLTVSGQYQASFNGKRETYGADLRYYLRPLGSYINIAPVLGYQHLQTNRYSTDGVNLGARLLLVLSRGGAADISLTQSWVSPGSDEEVGLTTLAVGYALTHHLRLATDIQHQNAKKGKDNRFGLVLEWML</sequence>
<evidence type="ECO:0000313" key="2">
    <source>
        <dbReference type="EMBL" id="MDR9896758.1"/>
    </source>
</evidence>
<evidence type="ECO:0008006" key="4">
    <source>
        <dbReference type="Google" id="ProtNLM"/>
    </source>
</evidence>
<keyword evidence="1" id="KW-0732">Signal</keyword>
<feature type="signal peptide" evidence="1">
    <location>
        <begin position="1"/>
        <end position="25"/>
    </location>
</feature>
<gene>
    <name evidence="2" type="ORF">G7B40_019630</name>
</gene>
<comment type="caution">
    <text evidence="2">The sequence shown here is derived from an EMBL/GenBank/DDBJ whole genome shotgun (WGS) entry which is preliminary data.</text>
</comment>
<accession>A0AAP5IBN7</accession>
<evidence type="ECO:0000313" key="3">
    <source>
        <dbReference type="Proteomes" id="UP000667802"/>
    </source>
</evidence>
<evidence type="ECO:0000256" key="1">
    <source>
        <dbReference type="SAM" id="SignalP"/>
    </source>
</evidence>
<name>A0AAP5IBN7_9CYAN</name>
<dbReference type="EMBL" id="JAALHA020000009">
    <property type="protein sequence ID" value="MDR9896758.1"/>
    <property type="molecule type" value="Genomic_DNA"/>
</dbReference>
<dbReference type="AlphaFoldDB" id="A0AAP5IBN7"/>
<dbReference type="Proteomes" id="UP000667802">
    <property type="component" value="Unassembled WGS sequence"/>
</dbReference>
<organism evidence="2 3">
    <name type="scientific">Aetokthonos hydrillicola Thurmond2011</name>
    <dbReference type="NCBI Taxonomy" id="2712845"/>
    <lineage>
        <taxon>Bacteria</taxon>
        <taxon>Bacillati</taxon>
        <taxon>Cyanobacteriota</taxon>
        <taxon>Cyanophyceae</taxon>
        <taxon>Nostocales</taxon>
        <taxon>Hapalosiphonaceae</taxon>
        <taxon>Aetokthonos</taxon>
    </lineage>
</organism>
<protein>
    <recommendedName>
        <fullName evidence="4">Outer membrane protein beta-barrel domain-containing protein</fullName>
    </recommendedName>
</protein>
<proteinExistence type="predicted"/>
<feature type="chain" id="PRO_5042873205" description="Outer membrane protein beta-barrel domain-containing protein" evidence="1">
    <location>
        <begin position="26"/>
        <end position="230"/>
    </location>
</feature>